<feature type="compositionally biased region" description="Polar residues" evidence="5">
    <location>
        <begin position="241"/>
        <end position="252"/>
    </location>
</feature>
<evidence type="ECO:0000313" key="7">
    <source>
        <dbReference type="EMBL" id="KAF2275528.1"/>
    </source>
</evidence>
<evidence type="ECO:0000256" key="4">
    <source>
        <dbReference type="ARBA" id="ARBA00023136"/>
    </source>
</evidence>
<protein>
    <submittedName>
        <fullName evidence="7">Uncharacterized protein</fullName>
    </submittedName>
</protein>
<evidence type="ECO:0000313" key="8">
    <source>
        <dbReference type="Proteomes" id="UP000800097"/>
    </source>
</evidence>
<dbReference type="RefSeq" id="XP_033653067.1">
    <property type="nucleotide sequence ID" value="XM_033803068.1"/>
</dbReference>
<organism evidence="7 8">
    <name type="scientific">Westerdykella ornata</name>
    <dbReference type="NCBI Taxonomy" id="318751"/>
    <lineage>
        <taxon>Eukaryota</taxon>
        <taxon>Fungi</taxon>
        <taxon>Dikarya</taxon>
        <taxon>Ascomycota</taxon>
        <taxon>Pezizomycotina</taxon>
        <taxon>Dothideomycetes</taxon>
        <taxon>Pleosporomycetidae</taxon>
        <taxon>Pleosporales</taxon>
        <taxon>Sporormiaceae</taxon>
        <taxon>Westerdykella</taxon>
    </lineage>
</organism>
<feature type="transmembrane region" description="Helical" evidence="6">
    <location>
        <begin position="261"/>
        <end position="283"/>
    </location>
</feature>
<feature type="compositionally biased region" description="Pro residues" evidence="5">
    <location>
        <begin position="451"/>
        <end position="462"/>
    </location>
</feature>
<keyword evidence="3 6" id="KW-1133">Transmembrane helix</keyword>
<keyword evidence="2 6" id="KW-0812">Transmembrane</keyword>
<dbReference type="GO" id="GO:0071944">
    <property type="term" value="C:cell periphery"/>
    <property type="evidence" value="ECO:0007669"/>
    <property type="project" value="UniProtKB-ARBA"/>
</dbReference>
<keyword evidence="4 6" id="KW-0472">Membrane</keyword>
<accession>A0A6A6JHU4</accession>
<reference evidence="7" key="1">
    <citation type="journal article" date="2020" name="Stud. Mycol.">
        <title>101 Dothideomycetes genomes: a test case for predicting lifestyles and emergence of pathogens.</title>
        <authorList>
            <person name="Haridas S."/>
            <person name="Albert R."/>
            <person name="Binder M."/>
            <person name="Bloem J."/>
            <person name="Labutti K."/>
            <person name="Salamov A."/>
            <person name="Andreopoulos B."/>
            <person name="Baker S."/>
            <person name="Barry K."/>
            <person name="Bills G."/>
            <person name="Bluhm B."/>
            <person name="Cannon C."/>
            <person name="Castanera R."/>
            <person name="Culley D."/>
            <person name="Daum C."/>
            <person name="Ezra D."/>
            <person name="Gonzalez J."/>
            <person name="Henrissat B."/>
            <person name="Kuo A."/>
            <person name="Liang C."/>
            <person name="Lipzen A."/>
            <person name="Lutzoni F."/>
            <person name="Magnuson J."/>
            <person name="Mondo S."/>
            <person name="Nolan M."/>
            <person name="Ohm R."/>
            <person name="Pangilinan J."/>
            <person name="Park H.-J."/>
            <person name="Ramirez L."/>
            <person name="Alfaro M."/>
            <person name="Sun H."/>
            <person name="Tritt A."/>
            <person name="Yoshinaga Y."/>
            <person name="Zwiers L.-H."/>
            <person name="Turgeon B."/>
            <person name="Goodwin S."/>
            <person name="Spatafora J."/>
            <person name="Crous P."/>
            <person name="Grigoriev I."/>
        </authorList>
    </citation>
    <scope>NUCLEOTIDE SEQUENCE</scope>
    <source>
        <strain evidence="7">CBS 379.55</strain>
    </source>
</reference>
<evidence type="ECO:0000256" key="2">
    <source>
        <dbReference type="ARBA" id="ARBA00022692"/>
    </source>
</evidence>
<evidence type="ECO:0000256" key="1">
    <source>
        <dbReference type="ARBA" id="ARBA00004167"/>
    </source>
</evidence>
<feature type="compositionally biased region" description="Low complexity" evidence="5">
    <location>
        <begin position="177"/>
        <end position="227"/>
    </location>
</feature>
<gene>
    <name evidence="7" type="ORF">EI97DRAFT_77565</name>
</gene>
<feature type="compositionally biased region" description="Basic and acidic residues" evidence="5">
    <location>
        <begin position="35"/>
        <end position="52"/>
    </location>
</feature>
<evidence type="ECO:0000256" key="6">
    <source>
        <dbReference type="SAM" id="Phobius"/>
    </source>
</evidence>
<dbReference type="InterPro" id="IPR051694">
    <property type="entry name" value="Immunoregulatory_rcpt-like"/>
</dbReference>
<sequence>MSPATTPIKPSRVDSRYRHLPQDLRIRANPSDGEEIAREQKDEQSVKAREGHPQLTREQSAESIMGRPHHFFHRRQAPPTNTVTVAVEVVATVNANGAVITQETRTLPPAVALPSVPAVPPFPSDLHPPPVPAFPFPSGVLSVHPISQATYPAPVPTPETTAAVRKFASTFALNSTTSSTSFSRTSTSSRTTSLTSTSSSLTASSTSSSSSQPTTSIPATSTSAPAAWIPGPAGTAPPTVESDSSAGNSNTGKAPLETPKVVGSVIGSLAGTAILLLLLLFLFKRHKRKGTLQLSGVDTADNVPIATSGQEMATRSSIVPATAVSFLKRFSVASRLTAETSTTGERGFQRISGRKLPSAFSEGMTSEQFARGEGTLSGSSFYRDDKGFYGGPGLASSKEFGKEVGGPATYGTIGTKERFMPSPARTPVIHHPDDAPPWGASRNGGSTFSPPHTPNPDGPPRPTLGRSHPSHDGSRSSRFTENV</sequence>
<feature type="region of interest" description="Disordered" evidence="5">
    <location>
        <begin position="395"/>
        <end position="483"/>
    </location>
</feature>
<evidence type="ECO:0000256" key="3">
    <source>
        <dbReference type="ARBA" id="ARBA00022989"/>
    </source>
</evidence>
<evidence type="ECO:0000256" key="5">
    <source>
        <dbReference type="SAM" id="MobiDB-lite"/>
    </source>
</evidence>
<name>A0A6A6JHU4_WESOR</name>
<dbReference type="PANTHER" id="PTHR15549">
    <property type="entry name" value="PAIRED IMMUNOGLOBULIN-LIKE TYPE 2 RECEPTOR"/>
    <property type="match status" value="1"/>
</dbReference>
<proteinExistence type="predicted"/>
<dbReference type="GeneID" id="54556243"/>
<comment type="subcellular location">
    <subcellularLocation>
        <location evidence="1">Membrane</location>
        <topology evidence="1">Single-pass membrane protein</topology>
    </subcellularLocation>
</comment>
<dbReference type="GO" id="GO:0016020">
    <property type="term" value="C:membrane"/>
    <property type="evidence" value="ECO:0007669"/>
    <property type="project" value="UniProtKB-SubCell"/>
</dbReference>
<feature type="region of interest" description="Disordered" evidence="5">
    <location>
        <begin position="177"/>
        <end position="258"/>
    </location>
</feature>
<dbReference type="EMBL" id="ML986497">
    <property type="protein sequence ID" value="KAF2275528.1"/>
    <property type="molecule type" value="Genomic_DNA"/>
</dbReference>
<dbReference type="Proteomes" id="UP000800097">
    <property type="component" value="Unassembled WGS sequence"/>
</dbReference>
<keyword evidence="8" id="KW-1185">Reference proteome</keyword>
<dbReference type="AlphaFoldDB" id="A0A6A6JHU4"/>
<feature type="region of interest" description="Disordered" evidence="5">
    <location>
        <begin position="1"/>
        <end position="61"/>
    </location>
</feature>
<feature type="compositionally biased region" description="Basic and acidic residues" evidence="5">
    <location>
        <begin position="11"/>
        <end position="26"/>
    </location>
</feature>
<dbReference type="OrthoDB" id="5421784at2759"/>